<dbReference type="PANTHER" id="PTHR42756">
    <property type="entry name" value="TRANSCRIPTIONAL REGULATOR, MARR"/>
    <property type="match status" value="1"/>
</dbReference>
<name>A0A1Z5J4Q1_9LACO</name>
<organism evidence="5 6">
    <name type="scientific">Secundilactobacillus silagincola</name>
    <dbReference type="NCBI Taxonomy" id="1714681"/>
    <lineage>
        <taxon>Bacteria</taxon>
        <taxon>Bacillati</taxon>
        <taxon>Bacillota</taxon>
        <taxon>Bacilli</taxon>
        <taxon>Lactobacillales</taxon>
        <taxon>Lactobacillaceae</taxon>
        <taxon>Secundilactobacillus</taxon>
    </lineage>
</organism>
<evidence type="ECO:0000256" key="1">
    <source>
        <dbReference type="ARBA" id="ARBA00023015"/>
    </source>
</evidence>
<dbReference type="PROSITE" id="PS50995">
    <property type="entry name" value="HTH_MARR_2"/>
    <property type="match status" value="1"/>
</dbReference>
<dbReference type="Pfam" id="PF13463">
    <property type="entry name" value="HTH_27"/>
    <property type="match status" value="1"/>
</dbReference>
<evidence type="ECO:0000313" key="6">
    <source>
        <dbReference type="Proteomes" id="UP000223370"/>
    </source>
</evidence>
<feature type="domain" description="HTH marR-type" evidence="4">
    <location>
        <begin position="1"/>
        <end position="138"/>
    </location>
</feature>
<dbReference type="RefSeq" id="WP_098826214.1">
    <property type="nucleotide sequence ID" value="NZ_BCMJ01000012.1"/>
</dbReference>
<dbReference type="GO" id="GO:0003677">
    <property type="term" value="F:DNA binding"/>
    <property type="evidence" value="ECO:0007669"/>
    <property type="project" value="UniProtKB-KW"/>
</dbReference>
<reference evidence="5 6" key="1">
    <citation type="submission" date="2015-11" db="EMBL/GenBank/DDBJ databases">
        <title>Draft genome sequences of new species of the genus Lactobacillus isolated from orchardgrass silage.</title>
        <authorList>
            <person name="Tohno M."/>
            <person name="Tanizawa Y."/>
            <person name="Arita M."/>
        </authorList>
    </citation>
    <scope>NUCLEOTIDE SEQUENCE [LARGE SCALE GENOMIC DNA]</scope>
    <source>
        <strain evidence="5 6">IWT5</strain>
    </source>
</reference>
<keyword evidence="2" id="KW-0238">DNA-binding</keyword>
<evidence type="ECO:0000256" key="2">
    <source>
        <dbReference type="ARBA" id="ARBA00023125"/>
    </source>
</evidence>
<dbReference type="GO" id="GO:0003700">
    <property type="term" value="F:DNA-binding transcription factor activity"/>
    <property type="evidence" value="ECO:0007669"/>
    <property type="project" value="InterPro"/>
</dbReference>
<keyword evidence="3" id="KW-0804">Transcription</keyword>
<accession>A0A1Z5J4Q1</accession>
<proteinExistence type="predicted"/>
<evidence type="ECO:0000256" key="3">
    <source>
        <dbReference type="ARBA" id="ARBA00023163"/>
    </source>
</evidence>
<dbReference type="InterPro" id="IPR036388">
    <property type="entry name" value="WH-like_DNA-bd_sf"/>
</dbReference>
<dbReference type="EMBL" id="BCMJ01000012">
    <property type="protein sequence ID" value="GAX09005.1"/>
    <property type="molecule type" value="Genomic_DNA"/>
</dbReference>
<dbReference type="Gene3D" id="1.10.10.10">
    <property type="entry name" value="Winged helix-like DNA-binding domain superfamily/Winged helix DNA-binding domain"/>
    <property type="match status" value="1"/>
</dbReference>
<dbReference type="AlphaFoldDB" id="A0A1Z5J4Q1"/>
<keyword evidence="1" id="KW-0805">Transcription regulation</keyword>
<evidence type="ECO:0000313" key="5">
    <source>
        <dbReference type="EMBL" id="GAX09005.1"/>
    </source>
</evidence>
<dbReference type="PRINTS" id="PR00598">
    <property type="entry name" value="HTHMARR"/>
</dbReference>
<gene>
    <name evidence="5" type="primary">marR_18</name>
    <name evidence="5" type="ORF">IWT5_02175</name>
</gene>
<dbReference type="InterPro" id="IPR000835">
    <property type="entry name" value="HTH_MarR-typ"/>
</dbReference>
<evidence type="ECO:0000259" key="4">
    <source>
        <dbReference type="PROSITE" id="PS50995"/>
    </source>
</evidence>
<keyword evidence="6" id="KW-1185">Reference proteome</keyword>
<protein>
    <submittedName>
        <fullName evidence="5">MarR family transcriptional regulator</fullName>
    </submittedName>
</protein>
<dbReference type="PANTHER" id="PTHR42756:SF1">
    <property type="entry name" value="TRANSCRIPTIONAL REPRESSOR OF EMRAB OPERON"/>
    <property type="match status" value="1"/>
</dbReference>
<sequence length="146" mass="15929">MLVFDDYPVGASALRIVNNHEALIAKGIRALGLYPGQDTILITLAHNGQQAQNALAEIMQVDHSTVAKSVRRLVNAQLAETCKSSKDRRVTLVQLTPSGLKLANKVEAICHTIEEQSIQGLSPEEQAVFVKVADKICDNLQKNETK</sequence>
<dbReference type="SMART" id="SM00347">
    <property type="entry name" value="HTH_MARR"/>
    <property type="match status" value="1"/>
</dbReference>
<dbReference type="InterPro" id="IPR036390">
    <property type="entry name" value="WH_DNA-bd_sf"/>
</dbReference>
<dbReference type="Proteomes" id="UP000223370">
    <property type="component" value="Unassembled WGS sequence"/>
</dbReference>
<comment type="caution">
    <text evidence="5">The sequence shown here is derived from an EMBL/GenBank/DDBJ whole genome shotgun (WGS) entry which is preliminary data.</text>
</comment>
<dbReference type="SUPFAM" id="SSF46785">
    <property type="entry name" value="Winged helix' DNA-binding domain"/>
    <property type="match status" value="1"/>
</dbReference>
<dbReference type="OrthoDB" id="9807800at2"/>